<dbReference type="Proteomes" id="UP000317839">
    <property type="component" value="Unassembled WGS sequence"/>
</dbReference>
<dbReference type="InterPro" id="IPR045584">
    <property type="entry name" value="Pilin-like"/>
</dbReference>
<dbReference type="InterPro" id="IPR012902">
    <property type="entry name" value="N_methyl_site"/>
</dbReference>
<keyword evidence="1" id="KW-1133">Transmembrane helix</keyword>
<dbReference type="AlphaFoldDB" id="A0A545T6D3"/>
<keyword evidence="3" id="KW-1185">Reference proteome</keyword>
<dbReference type="Gene3D" id="3.30.700.10">
    <property type="entry name" value="Glycoprotein, Type 4 Pilin"/>
    <property type="match status" value="1"/>
</dbReference>
<organism evidence="2 3">
    <name type="scientific">Aliikangiella marina</name>
    <dbReference type="NCBI Taxonomy" id="1712262"/>
    <lineage>
        <taxon>Bacteria</taxon>
        <taxon>Pseudomonadati</taxon>
        <taxon>Pseudomonadota</taxon>
        <taxon>Gammaproteobacteria</taxon>
        <taxon>Oceanospirillales</taxon>
        <taxon>Pleioneaceae</taxon>
        <taxon>Aliikangiella</taxon>
    </lineage>
</organism>
<gene>
    <name evidence="2" type="ORF">FLL45_15080</name>
</gene>
<dbReference type="NCBIfam" id="TIGR02532">
    <property type="entry name" value="IV_pilin_GFxxxE"/>
    <property type="match status" value="1"/>
</dbReference>
<name>A0A545T6D3_9GAMM</name>
<comment type="caution">
    <text evidence="2">The sequence shown here is derived from an EMBL/GenBank/DDBJ whole genome shotgun (WGS) entry which is preliminary data.</text>
</comment>
<protein>
    <submittedName>
        <fullName evidence="2">Prepilin-type N-terminal cleavage/methylation domain-containing protein</fullName>
    </submittedName>
</protein>
<sequence length="193" mass="20774">MTSRLSENFPSKQSINGYTLIELIVVVVVLSVLLIAIIPKFLSLQDDAELATIESTAGSFRSAVKLVQISLRAQGFSTRTQNLPNFGAGNIDTNNIGFPIGIDKGNGNENIGRGNAGCVGVWNGILRDAYSVATNSSVDFQSYRHTGNRVCSYVYRANGDVAGRNSAELVIQYDSRDGQVYVCGQKTLLGCPF</sequence>
<evidence type="ECO:0000313" key="2">
    <source>
        <dbReference type="EMBL" id="TQV72790.1"/>
    </source>
</evidence>
<keyword evidence="1" id="KW-0812">Transmembrane</keyword>
<evidence type="ECO:0000256" key="1">
    <source>
        <dbReference type="SAM" id="Phobius"/>
    </source>
</evidence>
<reference evidence="2 3" key="1">
    <citation type="submission" date="2019-06" db="EMBL/GenBank/DDBJ databases">
        <title>Draft genome of Aliikangiella marina GYP-15.</title>
        <authorList>
            <person name="Wang G."/>
        </authorList>
    </citation>
    <scope>NUCLEOTIDE SEQUENCE [LARGE SCALE GENOMIC DNA]</scope>
    <source>
        <strain evidence="2 3">GYP-15</strain>
    </source>
</reference>
<dbReference type="SUPFAM" id="SSF54523">
    <property type="entry name" value="Pili subunits"/>
    <property type="match status" value="1"/>
</dbReference>
<evidence type="ECO:0000313" key="3">
    <source>
        <dbReference type="Proteomes" id="UP000317839"/>
    </source>
</evidence>
<dbReference type="OrthoDB" id="6197717at2"/>
<proteinExistence type="predicted"/>
<dbReference type="Pfam" id="PF07963">
    <property type="entry name" value="N_methyl"/>
    <property type="match status" value="1"/>
</dbReference>
<dbReference type="EMBL" id="VIKR01000004">
    <property type="protein sequence ID" value="TQV72790.1"/>
    <property type="molecule type" value="Genomic_DNA"/>
</dbReference>
<accession>A0A545T6D3</accession>
<feature type="transmembrane region" description="Helical" evidence="1">
    <location>
        <begin position="20"/>
        <end position="38"/>
    </location>
</feature>
<keyword evidence="1" id="KW-0472">Membrane</keyword>
<dbReference type="RefSeq" id="WP_142942901.1">
    <property type="nucleotide sequence ID" value="NZ_VIKR01000004.1"/>
</dbReference>